<gene>
    <name evidence="2" type="ORF">NX778_02115</name>
</gene>
<name>A0ABT2CS93_9BURK</name>
<dbReference type="Gene3D" id="2.130.10.10">
    <property type="entry name" value="YVTN repeat-like/Quinoprotein amine dehydrogenase"/>
    <property type="match status" value="1"/>
</dbReference>
<feature type="chain" id="PRO_5045170318" evidence="1">
    <location>
        <begin position="23"/>
        <end position="353"/>
    </location>
</feature>
<dbReference type="InterPro" id="IPR015943">
    <property type="entry name" value="WD40/YVTN_repeat-like_dom_sf"/>
</dbReference>
<reference evidence="2 3" key="1">
    <citation type="submission" date="2022-08" db="EMBL/GenBank/DDBJ databases">
        <title>Reclassification of Massilia species as members of the genera Telluria, Duganella, Pseudoduganella, Mokoshia gen. nov. and Zemynaea gen. nov. using orthogonal and non-orthogonal genome-based approaches.</title>
        <authorList>
            <person name="Bowman J.P."/>
        </authorList>
    </citation>
    <scope>NUCLEOTIDE SEQUENCE [LARGE SCALE GENOMIC DNA]</scope>
    <source>
        <strain evidence="2 3">JCM 31606</strain>
    </source>
</reference>
<dbReference type="EMBL" id="JANUGU010000001">
    <property type="protein sequence ID" value="MCS0656853.1"/>
    <property type="molecule type" value="Genomic_DNA"/>
</dbReference>
<keyword evidence="1" id="KW-0732">Signal</keyword>
<dbReference type="InterPro" id="IPR011048">
    <property type="entry name" value="Haem_d1_sf"/>
</dbReference>
<dbReference type="RefSeq" id="WP_258810027.1">
    <property type="nucleotide sequence ID" value="NZ_JANUGU010000001.1"/>
</dbReference>
<accession>A0ABT2CS93</accession>
<evidence type="ECO:0000313" key="3">
    <source>
        <dbReference type="Proteomes" id="UP001204621"/>
    </source>
</evidence>
<keyword evidence="3" id="KW-1185">Reference proteome</keyword>
<feature type="signal peptide" evidence="1">
    <location>
        <begin position="1"/>
        <end position="22"/>
    </location>
</feature>
<evidence type="ECO:0000256" key="1">
    <source>
        <dbReference type="SAM" id="SignalP"/>
    </source>
</evidence>
<dbReference type="PROSITE" id="PS51257">
    <property type="entry name" value="PROKAR_LIPOPROTEIN"/>
    <property type="match status" value="1"/>
</dbReference>
<organism evidence="2 3">
    <name type="scientific">Massilia terrae</name>
    <dbReference type="NCBI Taxonomy" id="1811224"/>
    <lineage>
        <taxon>Bacteria</taxon>
        <taxon>Pseudomonadati</taxon>
        <taxon>Pseudomonadota</taxon>
        <taxon>Betaproteobacteria</taxon>
        <taxon>Burkholderiales</taxon>
        <taxon>Oxalobacteraceae</taxon>
        <taxon>Telluria group</taxon>
        <taxon>Massilia</taxon>
    </lineage>
</organism>
<dbReference type="SUPFAM" id="SSF51004">
    <property type="entry name" value="C-terminal (heme d1) domain of cytochrome cd1-nitrite reductase"/>
    <property type="match status" value="1"/>
</dbReference>
<comment type="caution">
    <text evidence="2">The sequence shown here is derived from an EMBL/GenBank/DDBJ whole genome shotgun (WGS) entry which is preliminary data.</text>
</comment>
<sequence>MNKIHRTLIAAAALLACCAAGAAEQQGYHLEKVVTIKSSDTGWDYNVLDAKRGHLFIAHRADGLHVYDTRAGKMIKTLDRSEGTNTSALAPEFDLGIAGTTEGDVILFHPSTLKTISRAKSSTDGFDGATYDAVTQRFAMVGEADEHAGTTPVLFFDGRTGKEIGSVVLKSIKVDAPRPDGKGNIFLPLRDRALVSRIDARALKETGSFALGECKQPSSLDLDLTHQRVFVGCRGKGAAGPQLAVLDAQDGRQIASLPIGRGVDEVMYDAKKAAILTANGQDATMTVIAQASADQYRVAQTIGTRPMARTGVLDEATGKVFLVNAQYVETYGDDGKGTTRFLPNTFSVLTFSR</sequence>
<dbReference type="Proteomes" id="UP001204621">
    <property type="component" value="Unassembled WGS sequence"/>
</dbReference>
<proteinExistence type="predicted"/>
<protein>
    <submittedName>
        <fullName evidence="2">Uncharacterized protein</fullName>
    </submittedName>
</protein>
<evidence type="ECO:0000313" key="2">
    <source>
        <dbReference type="EMBL" id="MCS0656853.1"/>
    </source>
</evidence>